<evidence type="ECO:0000313" key="2">
    <source>
        <dbReference type="EMBL" id="KAE9282176.1"/>
    </source>
</evidence>
<proteinExistence type="predicted"/>
<accession>A0A6G0QDD5</accession>
<gene>
    <name evidence="2" type="ORF">PF008_g27705</name>
</gene>
<comment type="caution">
    <text evidence="2">The sequence shown here is derived from an EMBL/GenBank/DDBJ whole genome shotgun (WGS) entry which is preliminary data.</text>
</comment>
<dbReference type="AlphaFoldDB" id="A0A6G0QDD5"/>
<reference evidence="2 3" key="1">
    <citation type="submission" date="2018-09" db="EMBL/GenBank/DDBJ databases">
        <title>Genomic investigation of the strawberry pathogen Phytophthora fragariae indicates pathogenicity is determined by transcriptional variation in three key races.</title>
        <authorList>
            <person name="Adams T.M."/>
            <person name="Armitage A.D."/>
            <person name="Sobczyk M.K."/>
            <person name="Bates H.J."/>
            <person name="Dunwell J.M."/>
            <person name="Nellist C.F."/>
            <person name="Harrison R.J."/>
        </authorList>
    </citation>
    <scope>NUCLEOTIDE SEQUENCE [LARGE SCALE GENOMIC DNA]</scope>
    <source>
        <strain evidence="2 3">NOV-77</strain>
    </source>
</reference>
<evidence type="ECO:0000313" key="3">
    <source>
        <dbReference type="Proteomes" id="UP000486351"/>
    </source>
</evidence>
<sequence length="66" mass="7238">MAHGSTALHGCVADKLEAAMDNMVLHTETHALQQRQAGRHHSKQGQVHGREDKTYGVYKPGPSRCC</sequence>
<protein>
    <submittedName>
        <fullName evidence="2">Uncharacterized protein</fullName>
    </submittedName>
</protein>
<feature type="region of interest" description="Disordered" evidence="1">
    <location>
        <begin position="32"/>
        <end position="66"/>
    </location>
</feature>
<dbReference type="EMBL" id="QXFY01003776">
    <property type="protein sequence ID" value="KAE9282176.1"/>
    <property type="molecule type" value="Genomic_DNA"/>
</dbReference>
<evidence type="ECO:0000256" key="1">
    <source>
        <dbReference type="SAM" id="MobiDB-lite"/>
    </source>
</evidence>
<organism evidence="2 3">
    <name type="scientific">Phytophthora fragariae</name>
    <dbReference type="NCBI Taxonomy" id="53985"/>
    <lineage>
        <taxon>Eukaryota</taxon>
        <taxon>Sar</taxon>
        <taxon>Stramenopiles</taxon>
        <taxon>Oomycota</taxon>
        <taxon>Peronosporomycetes</taxon>
        <taxon>Peronosporales</taxon>
        <taxon>Peronosporaceae</taxon>
        <taxon>Phytophthora</taxon>
    </lineage>
</organism>
<dbReference type="Proteomes" id="UP000486351">
    <property type="component" value="Unassembled WGS sequence"/>
</dbReference>
<name>A0A6G0QDD5_9STRA</name>